<feature type="transmembrane region" description="Helical" evidence="7">
    <location>
        <begin position="337"/>
        <end position="357"/>
    </location>
</feature>
<dbReference type="AlphaFoldDB" id="A0A7W8FZG7"/>
<dbReference type="InterPro" id="IPR017441">
    <property type="entry name" value="Protein_kinase_ATP_BS"/>
</dbReference>
<dbReference type="PROSITE" id="PS00109">
    <property type="entry name" value="PROTEIN_KINASE_TYR"/>
    <property type="match status" value="1"/>
</dbReference>
<evidence type="ECO:0000256" key="3">
    <source>
        <dbReference type="ARBA" id="ARBA00022777"/>
    </source>
</evidence>
<keyword evidence="2 5" id="KW-0547">Nucleotide-binding</keyword>
<dbReference type="InterPro" id="IPR005532">
    <property type="entry name" value="SUMF_dom"/>
</dbReference>
<evidence type="ECO:0000313" key="9">
    <source>
        <dbReference type="EMBL" id="MBB5207204.1"/>
    </source>
</evidence>
<dbReference type="InterPro" id="IPR042095">
    <property type="entry name" value="SUMF_sf"/>
</dbReference>
<evidence type="ECO:0000256" key="4">
    <source>
        <dbReference type="ARBA" id="ARBA00022840"/>
    </source>
</evidence>
<proteinExistence type="predicted"/>
<dbReference type="InterPro" id="IPR011009">
    <property type="entry name" value="Kinase-like_dom_sf"/>
</dbReference>
<comment type="caution">
    <text evidence="9">The sequence shown here is derived from an EMBL/GenBank/DDBJ whole genome shotgun (WGS) entry which is preliminary data.</text>
</comment>
<keyword evidence="3 9" id="KW-0418">Kinase</keyword>
<keyword evidence="10" id="KW-1185">Reference proteome</keyword>
<dbReference type="SUPFAM" id="SSF56112">
    <property type="entry name" value="Protein kinase-like (PK-like)"/>
    <property type="match status" value="1"/>
</dbReference>
<dbReference type="SUPFAM" id="SSF56436">
    <property type="entry name" value="C-type lectin-like"/>
    <property type="match status" value="1"/>
</dbReference>
<dbReference type="InterPro" id="IPR016187">
    <property type="entry name" value="CTDL_fold"/>
</dbReference>
<evidence type="ECO:0000256" key="1">
    <source>
        <dbReference type="ARBA" id="ARBA00022679"/>
    </source>
</evidence>
<evidence type="ECO:0000256" key="6">
    <source>
        <dbReference type="SAM" id="MobiDB-lite"/>
    </source>
</evidence>
<dbReference type="Gene3D" id="3.90.1580.10">
    <property type="entry name" value="paralog of FGE (formylglycine-generating enzyme)"/>
    <property type="match status" value="1"/>
</dbReference>
<keyword evidence="9" id="KW-0723">Serine/threonine-protein kinase</keyword>
<evidence type="ECO:0000256" key="2">
    <source>
        <dbReference type="ARBA" id="ARBA00022741"/>
    </source>
</evidence>
<evidence type="ECO:0000313" key="10">
    <source>
        <dbReference type="Proteomes" id="UP000521199"/>
    </source>
</evidence>
<dbReference type="GO" id="GO:0005524">
    <property type="term" value="F:ATP binding"/>
    <property type="evidence" value="ECO:0007669"/>
    <property type="project" value="UniProtKB-UniRule"/>
</dbReference>
<dbReference type="EMBL" id="JACHHP010000001">
    <property type="protein sequence ID" value="MBB5207204.1"/>
    <property type="molecule type" value="Genomic_DNA"/>
</dbReference>
<evidence type="ECO:0000256" key="7">
    <source>
        <dbReference type="SAM" id="Phobius"/>
    </source>
</evidence>
<dbReference type="Pfam" id="PF00069">
    <property type="entry name" value="Pkinase"/>
    <property type="match status" value="1"/>
</dbReference>
<dbReference type="Proteomes" id="UP000521199">
    <property type="component" value="Unassembled WGS sequence"/>
</dbReference>
<dbReference type="PROSITE" id="PS50011">
    <property type="entry name" value="PROTEIN_KINASE_DOM"/>
    <property type="match status" value="1"/>
</dbReference>
<dbReference type="InterPro" id="IPR008266">
    <property type="entry name" value="Tyr_kinase_AS"/>
</dbReference>
<dbReference type="PANTHER" id="PTHR43289">
    <property type="entry name" value="MITOGEN-ACTIVATED PROTEIN KINASE KINASE KINASE 20-RELATED"/>
    <property type="match status" value="1"/>
</dbReference>
<keyword evidence="4 5" id="KW-0067">ATP-binding</keyword>
<feature type="domain" description="Protein kinase" evidence="8">
    <location>
        <begin position="8"/>
        <end position="263"/>
    </location>
</feature>
<evidence type="ECO:0000256" key="5">
    <source>
        <dbReference type="PROSITE-ProRule" id="PRU10141"/>
    </source>
</evidence>
<dbReference type="PANTHER" id="PTHR43289:SF6">
    <property type="entry name" value="SERINE_THREONINE-PROTEIN KINASE NEKL-3"/>
    <property type="match status" value="1"/>
</dbReference>
<dbReference type="PROSITE" id="PS00107">
    <property type="entry name" value="PROTEIN_KINASE_ATP"/>
    <property type="match status" value="1"/>
</dbReference>
<accession>A0A7W8FZG7</accession>
<dbReference type="RefSeq" id="WP_183959724.1">
    <property type="nucleotide sequence ID" value="NZ_JACHHP010000001.1"/>
</dbReference>
<dbReference type="Gene3D" id="3.30.200.20">
    <property type="entry name" value="Phosphorylase Kinase, domain 1"/>
    <property type="match status" value="1"/>
</dbReference>
<reference evidence="9 10" key="1">
    <citation type="submission" date="2020-08" db="EMBL/GenBank/DDBJ databases">
        <title>Genomic Encyclopedia of Type Strains, Phase IV (KMG-IV): sequencing the most valuable type-strain genomes for metagenomic binning, comparative biology and taxonomic classification.</title>
        <authorList>
            <person name="Goeker M."/>
        </authorList>
    </citation>
    <scope>NUCLEOTIDE SEQUENCE [LARGE SCALE GENOMIC DNA]</scope>
    <source>
        <strain evidence="9 10">DSM 24163</strain>
    </source>
</reference>
<sequence>MVIDIAGYSISGEIGRGGMAVVYRARQILLDREVALKVLNPSLAQDPVYAQRFLQEARMLASLGHPHIVPVYDVGVTPDGLHYFSMQMVRRGDFAKRLREGIDEVELVRVLIAVAQALGFAHARGYVHRDVTPANILFDDQNKPVLTDFGIARALAATSRMTASGLSIGTSHYMSPEQARGGEVDRRSDIYSLGVLCFEALSGRPPYDGEDGFAVAYAHVHEPIPTLPDDLAKWQPLIDRCMAKAPDQRFSDCAEFIEGLRTIAAAEFETLMKQHGPAALGLLATAPPESNPKNKREARLKSRPAPKSAAPKAPKPEKPPKPPKPPRPAGEPSRMPLYLIAGVLTLVGLVAVGMGVFGADDAPPARVDAAPVPTQRTPSRTAPATQPPAQIAAATDATANGPASDAADEFTMVPDVDLATVPTVIDPVEDLLARGRLNMTAQRYTTPPGNNALDRYALALVIEPGNADALAGLGAVAQVYIDQARAADADAQADAWSAHLATAERIGREHGIAAVLAQVQTLREAQATILVERGESALRRWDTGAAQAAFERAAALVPDSKAAAAGLREAARVGKPGYVFRDAAGEASGPEMVVVGRIALGRREVSVGEFRSYWTAAGKAKFGADMPSCRDRESIFRSSRKRTWSEPGFAQTDASPVVCVNAAMADGYAAWLAQRTGKRYRLPKAAELTAAGAAVARTCKANVRDAQFRKDFGGREGLECSDGHGTTAPGGSFAAEQAGLYDTGGNVREWVSDCDAGNCRERRAVGGSWASEADDPPVRAFAADTAFNTIGLRVAREID</sequence>
<organism evidence="9 10">
    <name type="scientific">Chiayiivirga flava</name>
    <dbReference type="NCBI Taxonomy" id="659595"/>
    <lineage>
        <taxon>Bacteria</taxon>
        <taxon>Pseudomonadati</taxon>
        <taxon>Pseudomonadota</taxon>
        <taxon>Gammaproteobacteria</taxon>
        <taxon>Lysobacterales</taxon>
        <taxon>Lysobacteraceae</taxon>
        <taxon>Chiayiivirga</taxon>
    </lineage>
</organism>
<dbReference type="CDD" id="cd14014">
    <property type="entry name" value="STKc_PknB_like"/>
    <property type="match status" value="1"/>
</dbReference>
<keyword evidence="1" id="KW-0808">Transferase</keyword>
<dbReference type="InterPro" id="IPR011990">
    <property type="entry name" value="TPR-like_helical_dom_sf"/>
</dbReference>
<dbReference type="Gene3D" id="1.10.510.10">
    <property type="entry name" value="Transferase(Phosphotransferase) domain 1"/>
    <property type="match status" value="1"/>
</dbReference>
<dbReference type="InterPro" id="IPR000719">
    <property type="entry name" value="Prot_kinase_dom"/>
</dbReference>
<name>A0A7W8FZG7_9GAMM</name>
<keyword evidence="7" id="KW-0812">Transmembrane</keyword>
<dbReference type="GO" id="GO:0004674">
    <property type="term" value="F:protein serine/threonine kinase activity"/>
    <property type="evidence" value="ECO:0007669"/>
    <property type="project" value="UniProtKB-KW"/>
</dbReference>
<gene>
    <name evidence="9" type="ORF">HNQ52_000720</name>
</gene>
<dbReference type="Gene3D" id="1.25.40.10">
    <property type="entry name" value="Tetratricopeptide repeat domain"/>
    <property type="match status" value="1"/>
</dbReference>
<keyword evidence="7" id="KW-0472">Membrane</keyword>
<dbReference type="Pfam" id="PF03781">
    <property type="entry name" value="FGE-sulfatase"/>
    <property type="match status" value="1"/>
</dbReference>
<protein>
    <submittedName>
        <fullName evidence="9">Serine/threonine protein kinase/formylglycine-generating enzyme required for sulfatase activity</fullName>
    </submittedName>
</protein>
<feature type="binding site" evidence="5">
    <location>
        <position position="37"/>
    </location>
    <ligand>
        <name>ATP</name>
        <dbReference type="ChEBI" id="CHEBI:30616"/>
    </ligand>
</feature>
<keyword evidence="7" id="KW-1133">Transmembrane helix</keyword>
<feature type="region of interest" description="Disordered" evidence="6">
    <location>
        <begin position="282"/>
        <end position="333"/>
    </location>
</feature>
<evidence type="ECO:0000259" key="8">
    <source>
        <dbReference type="PROSITE" id="PS50011"/>
    </source>
</evidence>
<feature type="region of interest" description="Disordered" evidence="6">
    <location>
        <begin position="361"/>
        <end position="389"/>
    </location>
</feature>